<name>A0ABW2HUG0_9ACTN</name>
<evidence type="ECO:0000256" key="3">
    <source>
        <dbReference type="ARBA" id="ARBA00022679"/>
    </source>
</evidence>
<proteinExistence type="inferred from homology"/>
<dbReference type="InterPro" id="IPR029063">
    <property type="entry name" value="SAM-dependent_MTases_sf"/>
</dbReference>
<evidence type="ECO:0000256" key="1">
    <source>
        <dbReference type="ARBA" id="ARBA00006594"/>
    </source>
</evidence>
<dbReference type="PROSITE" id="PS00092">
    <property type="entry name" value="N6_MTASE"/>
    <property type="match status" value="1"/>
</dbReference>
<dbReference type="Pfam" id="PF01555">
    <property type="entry name" value="N6_N4_Mtase"/>
    <property type="match status" value="1"/>
</dbReference>
<comment type="caution">
    <text evidence="6">The sequence shown here is derived from an EMBL/GenBank/DDBJ whole genome shotgun (WGS) entry which is preliminary data.</text>
</comment>
<evidence type="ECO:0000256" key="4">
    <source>
        <dbReference type="RuleBase" id="RU362026"/>
    </source>
</evidence>
<keyword evidence="7" id="KW-1185">Reference proteome</keyword>
<evidence type="ECO:0000313" key="7">
    <source>
        <dbReference type="Proteomes" id="UP001596548"/>
    </source>
</evidence>
<dbReference type="EMBL" id="JBHTBJ010000013">
    <property type="protein sequence ID" value="MFC7276256.1"/>
    <property type="molecule type" value="Genomic_DNA"/>
</dbReference>
<evidence type="ECO:0000313" key="6">
    <source>
        <dbReference type="EMBL" id="MFC7276256.1"/>
    </source>
</evidence>
<dbReference type="RefSeq" id="WP_378970333.1">
    <property type="nucleotide sequence ID" value="NZ_JBHTBJ010000013.1"/>
</dbReference>
<dbReference type="PANTHER" id="PTHR13370">
    <property type="entry name" value="RNA METHYLASE-RELATED"/>
    <property type="match status" value="1"/>
</dbReference>
<evidence type="ECO:0000259" key="5">
    <source>
        <dbReference type="Pfam" id="PF01555"/>
    </source>
</evidence>
<evidence type="ECO:0000256" key="2">
    <source>
        <dbReference type="ARBA" id="ARBA00022603"/>
    </source>
</evidence>
<dbReference type="EC" id="2.1.1.-" evidence="4"/>
<feature type="domain" description="DNA methylase N-4/N-6" evidence="5">
    <location>
        <begin position="29"/>
        <end position="236"/>
    </location>
</feature>
<dbReference type="InterPro" id="IPR002052">
    <property type="entry name" value="DNA_methylase_N6_adenine_CS"/>
</dbReference>
<organism evidence="6 7">
    <name type="scientific">Paractinoplanes rhizophilus</name>
    <dbReference type="NCBI Taxonomy" id="1416877"/>
    <lineage>
        <taxon>Bacteria</taxon>
        <taxon>Bacillati</taxon>
        <taxon>Actinomycetota</taxon>
        <taxon>Actinomycetes</taxon>
        <taxon>Micromonosporales</taxon>
        <taxon>Micromonosporaceae</taxon>
        <taxon>Paractinoplanes</taxon>
    </lineage>
</organism>
<gene>
    <name evidence="6" type="ORF">ACFQS1_19865</name>
</gene>
<comment type="similarity">
    <text evidence="1 4">Belongs to the N(4)/N(6)-methyltransferase family.</text>
</comment>
<dbReference type="PRINTS" id="PR00508">
    <property type="entry name" value="S21N4MTFRASE"/>
</dbReference>
<dbReference type="InterPro" id="IPR002941">
    <property type="entry name" value="DNA_methylase_N4/N6"/>
</dbReference>
<reference evidence="7" key="1">
    <citation type="journal article" date="2019" name="Int. J. Syst. Evol. Microbiol.">
        <title>The Global Catalogue of Microorganisms (GCM) 10K type strain sequencing project: providing services to taxonomists for standard genome sequencing and annotation.</title>
        <authorList>
            <consortium name="The Broad Institute Genomics Platform"/>
            <consortium name="The Broad Institute Genome Sequencing Center for Infectious Disease"/>
            <person name="Wu L."/>
            <person name="Ma J."/>
        </authorList>
    </citation>
    <scope>NUCLEOTIDE SEQUENCE [LARGE SCALE GENOMIC DNA]</scope>
    <source>
        <strain evidence="7">XZYJT-10</strain>
    </source>
</reference>
<protein>
    <recommendedName>
        <fullName evidence="4">Methyltransferase</fullName>
        <ecNumber evidence="4">2.1.1.-</ecNumber>
    </recommendedName>
</protein>
<dbReference type="PANTHER" id="PTHR13370:SF3">
    <property type="entry name" value="TRNA (GUANINE(10)-N2)-METHYLTRANSFERASE HOMOLOG"/>
    <property type="match status" value="1"/>
</dbReference>
<accession>A0ABW2HUG0</accession>
<dbReference type="Proteomes" id="UP001596548">
    <property type="component" value="Unassembled WGS sequence"/>
</dbReference>
<dbReference type="InterPro" id="IPR001091">
    <property type="entry name" value="RM_Methyltransferase"/>
</dbReference>
<keyword evidence="3" id="KW-0808">Transferase</keyword>
<dbReference type="SUPFAM" id="SSF53335">
    <property type="entry name" value="S-adenosyl-L-methionine-dependent methyltransferases"/>
    <property type="match status" value="1"/>
</dbReference>
<keyword evidence="2" id="KW-0489">Methyltransferase</keyword>
<dbReference type="Gene3D" id="3.40.50.150">
    <property type="entry name" value="Vaccinia Virus protein VP39"/>
    <property type="match status" value="1"/>
</dbReference>
<sequence>MKPYFDAGDVQLYHGDCRRLLADLDVTADCVVADPPYGETSLAWDRWPDGWPDALLEVTRSMWCFGSMRMFLDRALQFGAWRLSQDMVWQKQNGSAFHADRFKRTHECITHWYRGAWAETYHEVPRAPYYGANVKVITAKRDRGYHLGDAKKNTHVAGSDRMMTSVLQVRNMQGRALHPTEKPAAVLSPLIEYACPPGGLVLDPFAGSGSTAVAARLLGRRAVLIEADERYCEVIARRLAQDVLPLGGEPG</sequence>